<organism evidence="4 5">
    <name type="scientific">Paenibacillus spongiae</name>
    <dbReference type="NCBI Taxonomy" id="2909671"/>
    <lineage>
        <taxon>Bacteria</taxon>
        <taxon>Bacillati</taxon>
        <taxon>Bacillota</taxon>
        <taxon>Bacilli</taxon>
        <taxon>Bacillales</taxon>
        <taxon>Paenibacillaceae</taxon>
        <taxon>Paenibacillus</taxon>
    </lineage>
</organism>
<dbReference type="SUPFAM" id="SSF55383">
    <property type="entry name" value="Copper amine oxidase, domain N"/>
    <property type="match status" value="1"/>
</dbReference>
<evidence type="ECO:0000259" key="3">
    <source>
        <dbReference type="Pfam" id="PF07833"/>
    </source>
</evidence>
<keyword evidence="5" id="KW-1185">Reference proteome</keyword>
<evidence type="ECO:0000313" key="4">
    <source>
        <dbReference type="EMBL" id="UVI31727.1"/>
    </source>
</evidence>
<dbReference type="InterPro" id="IPR036582">
    <property type="entry name" value="Mao_N_sf"/>
</dbReference>
<dbReference type="Gene3D" id="3.30.457.10">
    <property type="entry name" value="Copper amine oxidase-like, N-terminal domain"/>
    <property type="match status" value="1"/>
</dbReference>
<accession>A0ABY5SCR1</accession>
<feature type="coiled-coil region" evidence="1">
    <location>
        <begin position="287"/>
        <end position="314"/>
    </location>
</feature>
<dbReference type="RefSeq" id="WP_258387789.1">
    <property type="nucleotide sequence ID" value="NZ_CP091430.1"/>
</dbReference>
<keyword evidence="1" id="KW-0175">Coiled coil</keyword>
<evidence type="ECO:0000256" key="2">
    <source>
        <dbReference type="SAM" id="SignalP"/>
    </source>
</evidence>
<dbReference type="Proteomes" id="UP001057877">
    <property type="component" value="Chromosome"/>
</dbReference>
<proteinExistence type="predicted"/>
<evidence type="ECO:0000256" key="1">
    <source>
        <dbReference type="SAM" id="Coils"/>
    </source>
</evidence>
<gene>
    <name evidence="4" type="ORF">L1F29_07895</name>
</gene>
<feature type="chain" id="PRO_5045386273" evidence="2">
    <location>
        <begin position="28"/>
        <end position="543"/>
    </location>
</feature>
<sequence length="543" mass="59842">MVKWMKRKSVLAVMLAAVMMIAAGCQAVGGVDLNQMLKQTLKVGAYEGSQTLEFKLLMDEGELGASEEDKALFDLISHIKLTLDDIKVKDAENASFKGKLELGKKQIGFKLAMNAEAAVLELDGAKKPIVLEVANLMASNELFGQVVDQELSIDGKPDQPELTQDQEESLAKAGQQLIETVAGYAIDKLPNPARIKVSPAQETVRGENVNVMHVQAELSGKEIYPWIKSYMDALVSDKENLRKTIAAVYDLVQSQEDVLGSAGVDTESIFGSIPEEDDRSKAIDEAVNEIVQGIADLKQEMEQAEKEEADFVNAIFNEETFVKADLFVDSKLDVRKSVIEVSVKPSAVEGDEEMSFSPITGIWIKATSEKSNVNGDIKPDEAVIPKDGLTVEQFFDMQGYQVLRQFDNNSVMYDILRNQMHISRQQIHMYPEYSSNPPIITPAGITLIPLRDTSDRLGATIKATDKGKSITLRDDATSTTIELKSGSKQAAINGKTVNWSFPVTVVDGVTYVPARDFVKALGGKVYWEDSYDDEKMLVIEREL</sequence>
<keyword evidence="2" id="KW-0732">Signal</keyword>
<reference evidence="4" key="1">
    <citation type="submission" date="2022-01" db="EMBL/GenBank/DDBJ databases">
        <title>Paenibacillus spongiae sp. nov., isolated from marine sponge.</title>
        <authorList>
            <person name="Li Z."/>
            <person name="Zhang M."/>
        </authorList>
    </citation>
    <scope>NUCLEOTIDE SEQUENCE</scope>
    <source>
        <strain evidence="4">PHS-Z3</strain>
    </source>
</reference>
<dbReference type="InterPro" id="IPR012854">
    <property type="entry name" value="Cu_amine_oxidase-like_N"/>
</dbReference>
<evidence type="ECO:0000313" key="5">
    <source>
        <dbReference type="Proteomes" id="UP001057877"/>
    </source>
</evidence>
<protein>
    <submittedName>
        <fullName evidence="4">Copper amine oxidase N-terminal domain-containing protein</fullName>
    </submittedName>
</protein>
<feature type="domain" description="Copper amine oxidase-like N-terminal" evidence="3">
    <location>
        <begin position="434"/>
        <end position="530"/>
    </location>
</feature>
<feature type="signal peptide" evidence="2">
    <location>
        <begin position="1"/>
        <end position="27"/>
    </location>
</feature>
<dbReference type="EMBL" id="CP091430">
    <property type="protein sequence ID" value="UVI31727.1"/>
    <property type="molecule type" value="Genomic_DNA"/>
</dbReference>
<name>A0ABY5SCR1_9BACL</name>
<dbReference type="PROSITE" id="PS51257">
    <property type="entry name" value="PROKAR_LIPOPROTEIN"/>
    <property type="match status" value="1"/>
</dbReference>
<dbReference type="Pfam" id="PF07833">
    <property type="entry name" value="Cu_amine_oxidN1"/>
    <property type="match status" value="1"/>
</dbReference>